<name>A0A0B6WZ83_9BACT</name>
<protein>
    <submittedName>
        <fullName evidence="1">Uncharacterized protein</fullName>
    </submittedName>
</protein>
<sequence>MRLQRLKRAYQRHMRVNYEHAARPCRLCPTKGICCTDAHFVNVQITRLEAVAIRETLLRTPRLTDEERRAVFHRAQLAVERHGLAVASDAHAQTFSCPLFDAKFGCLVHRRAKPAPCIQHACYENWEDVPPIELQWRVERRIERLNREVYGAAWAWLPLPVWLTLVDPSSDGAQLKRLEREWGARSDVRRSAFLYRESNHRRSLPVLHHR</sequence>
<gene>
    <name evidence="1" type="ORF">PYK22_02041</name>
</gene>
<dbReference type="AlphaFoldDB" id="A0A0B6WZ83"/>
<dbReference type="EMBL" id="CBXV010000007">
    <property type="protein sequence ID" value="CDM66032.1"/>
    <property type="molecule type" value="Genomic_DNA"/>
</dbReference>
<reference evidence="1 2" key="2">
    <citation type="submission" date="2015-01" db="EMBL/GenBank/DDBJ databases">
        <title>Complete genome sequence of Pyrinomonas methylaliphatogenes type strain K22T.</title>
        <authorList>
            <person name="Lee K.C.Y."/>
            <person name="Power J.F."/>
            <person name="Dunfield P.F."/>
            <person name="Morgan X.C."/>
            <person name="Huttenhower C."/>
            <person name="Stott M.B."/>
        </authorList>
    </citation>
    <scope>NUCLEOTIDE SEQUENCE [LARGE SCALE GENOMIC DNA]</scope>
    <source>
        <strain evidence="1 2">K22</strain>
    </source>
</reference>
<accession>A0A0B6WZ83</accession>
<reference evidence="1 2" key="1">
    <citation type="submission" date="2013-12" db="EMBL/GenBank/DDBJ databases">
        <authorList>
            <person name="Stott M."/>
        </authorList>
    </citation>
    <scope>NUCLEOTIDE SEQUENCE [LARGE SCALE GENOMIC DNA]</scope>
    <source>
        <strain evidence="1 2">K22</strain>
    </source>
</reference>
<keyword evidence="2" id="KW-1185">Reference proteome</keyword>
<organism evidence="1 2">
    <name type="scientific">Pyrinomonas methylaliphatogenes</name>
    <dbReference type="NCBI Taxonomy" id="454194"/>
    <lineage>
        <taxon>Bacteria</taxon>
        <taxon>Pseudomonadati</taxon>
        <taxon>Acidobacteriota</taxon>
        <taxon>Blastocatellia</taxon>
        <taxon>Blastocatellales</taxon>
        <taxon>Pyrinomonadaceae</taxon>
        <taxon>Pyrinomonas</taxon>
    </lineage>
</organism>
<evidence type="ECO:0000313" key="2">
    <source>
        <dbReference type="Proteomes" id="UP000031518"/>
    </source>
</evidence>
<dbReference type="Proteomes" id="UP000031518">
    <property type="component" value="Unassembled WGS sequence"/>
</dbReference>
<evidence type="ECO:0000313" key="1">
    <source>
        <dbReference type="EMBL" id="CDM66032.1"/>
    </source>
</evidence>
<proteinExistence type="predicted"/>